<gene>
    <name evidence="2" type="ORF">FB45DRAFT_743239</name>
</gene>
<keyword evidence="3" id="KW-1185">Reference proteome</keyword>
<evidence type="ECO:0000313" key="3">
    <source>
        <dbReference type="Proteomes" id="UP001221142"/>
    </source>
</evidence>
<dbReference type="Pfam" id="PF00651">
    <property type="entry name" value="BTB"/>
    <property type="match status" value="1"/>
</dbReference>
<name>A0AAD7BYS3_9AGAR</name>
<evidence type="ECO:0000259" key="1">
    <source>
        <dbReference type="PROSITE" id="PS50097"/>
    </source>
</evidence>
<dbReference type="InterPro" id="IPR000210">
    <property type="entry name" value="BTB/POZ_dom"/>
</dbReference>
<dbReference type="InterPro" id="IPR011333">
    <property type="entry name" value="SKP1/BTB/POZ_sf"/>
</dbReference>
<feature type="domain" description="BTB" evidence="1">
    <location>
        <begin position="1"/>
        <end position="65"/>
    </location>
</feature>
<organism evidence="2 3">
    <name type="scientific">Roridomyces roridus</name>
    <dbReference type="NCBI Taxonomy" id="1738132"/>
    <lineage>
        <taxon>Eukaryota</taxon>
        <taxon>Fungi</taxon>
        <taxon>Dikarya</taxon>
        <taxon>Basidiomycota</taxon>
        <taxon>Agaricomycotina</taxon>
        <taxon>Agaricomycetes</taxon>
        <taxon>Agaricomycetidae</taxon>
        <taxon>Agaricales</taxon>
        <taxon>Marasmiineae</taxon>
        <taxon>Mycenaceae</taxon>
        <taxon>Roridomyces</taxon>
    </lineage>
</organism>
<protein>
    <recommendedName>
        <fullName evidence="1">BTB domain-containing protein</fullName>
    </recommendedName>
</protein>
<reference evidence="2" key="1">
    <citation type="submission" date="2023-03" db="EMBL/GenBank/DDBJ databases">
        <title>Massive genome expansion in bonnet fungi (Mycena s.s.) driven by repeated elements and novel gene families across ecological guilds.</title>
        <authorList>
            <consortium name="Lawrence Berkeley National Laboratory"/>
            <person name="Harder C.B."/>
            <person name="Miyauchi S."/>
            <person name="Viragh M."/>
            <person name="Kuo A."/>
            <person name="Thoen E."/>
            <person name="Andreopoulos B."/>
            <person name="Lu D."/>
            <person name="Skrede I."/>
            <person name="Drula E."/>
            <person name="Henrissat B."/>
            <person name="Morin E."/>
            <person name="Kohler A."/>
            <person name="Barry K."/>
            <person name="LaButti K."/>
            <person name="Morin E."/>
            <person name="Salamov A."/>
            <person name="Lipzen A."/>
            <person name="Mereny Z."/>
            <person name="Hegedus B."/>
            <person name="Baldrian P."/>
            <person name="Stursova M."/>
            <person name="Weitz H."/>
            <person name="Taylor A."/>
            <person name="Grigoriev I.V."/>
            <person name="Nagy L.G."/>
            <person name="Martin F."/>
            <person name="Kauserud H."/>
        </authorList>
    </citation>
    <scope>NUCLEOTIDE SEQUENCE</scope>
    <source>
        <strain evidence="2">9284</strain>
    </source>
</reference>
<comment type="caution">
    <text evidence="2">The sequence shown here is derived from an EMBL/GenBank/DDBJ whole genome shotgun (WGS) entry which is preliminary data.</text>
</comment>
<dbReference type="EMBL" id="JARKIF010000007">
    <property type="protein sequence ID" value="KAJ7634546.1"/>
    <property type="molecule type" value="Genomic_DNA"/>
</dbReference>
<dbReference type="Gene3D" id="3.30.710.10">
    <property type="entry name" value="Potassium Channel Kv1.1, Chain A"/>
    <property type="match status" value="1"/>
</dbReference>
<accession>A0AAD7BYS3</accession>
<evidence type="ECO:0000313" key="2">
    <source>
        <dbReference type="EMBL" id="KAJ7634546.1"/>
    </source>
</evidence>
<dbReference type="PROSITE" id="PS50097">
    <property type="entry name" value="BTB"/>
    <property type="match status" value="1"/>
</dbReference>
<sequence>GDIVLQAESTQFRVNRDVLATQSSVFADMFSVPQPPNEPTVDGCPVVILSGDSAEDWELLIQILYEPFDDKEMRPFEEIAAMLRLGRKYGFSAAEANAVRRIHWEFLITLAAWDKSSASFIRVDFYEGLVADILNLAHEFGLNSSIPAIAFCCLDMYSLDRILTGMKRPDSSRIVLHPDVEKMLAVGLARIMGFQYTSWSWVDNEEVVPTSSCTNRARCELGIKRLRRWCMSNARFDGPACFMLSTWPANSFSGRFCGYCDDTAQNAFNARRVKGWEALPSFFGLAKWDELKDVE</sequence>
<dbReference type="AlphaFoldDB" id="A0AAD7BYS3"/>
<proteinExistence type="predicted"/>
<dbReference type="SUPFAM" id="SSF54695">
    <property type="entry name" value="POZ domain"/>
    <property type="match status" value="1"/>
</dbReference>
<dbReference type="SMART" id="SM00225">
    <property type="entry name" value="BTB"/>
    <property type="match status" value="1"/>
</dbReference>
<dbReference type="CDD" id="cd18186">
    <property type="entry name" value="BTB_POZ_ZBTB_KLHL-like"/>
    <property type="match status" value="1"/>
</dbReference>
<feature type="non-terminal residue" evidence="2">
    <location>
        <position position="1"/>
    </location>
</feature>
<dbReference type="Proteomes" id="UP001221142">
    <property type="component" value="Unassembled WGS sequence"/>
</dbReference>